<keyword evidence="2" id="KW-0520">NAD</keyword>
<reference evidence="4 5" key="1">
    <citation type="submission" date="2023-12" db="EMBL/GenBank/DDBJ databases">
        <title>Blastococcus brunescens sp. nov., an actonobacterium isolated from sandstone collected in sahara desert.</title>
        <authorList>
            <person name="Gtari M."/>
            <person name="Ghodhbane F."/>
        </authorList>
    </citation>
    <scope>NUCLEOTIDE SEQUENCE [LARGE SCALE GENOMIC DNA]</scope>
    <source>
        <strain evidence="4 5">BMG 8361</strain>
    </source>
</reference>
<dbReference type="PANTHER" id="PTHR10996">
    <property type="entry name" value="2-HYDROXYACID DEHYDROGENASE-RELATED"/>
    <property type="match status" value="1"/>
</dbReference>
<dbReference type="InterPro" id="IPR036291">
    <property type="entry name" value="NAD(P)-bd_dom_sf"/>
</dbReference>
<dbReference type="Pfam" id="PF02826">
    <property type="entry name" value="2-Hacid_dh_C"/>
    <property type="match status" value="1"/>
</dbReference>
<dbReference type="SUPFAM" id="SSF51735">
    <property type="entry name" value="NAD(P)-binding Rossmann-fold domains"/>
    <property type="match status" value="1"/>
</dbReference>
<accession>A0ABZ1B7R7</accession>
<name>A0ABZ1B7R7_9ACTN</name>
<evidence type="ECO:0000256" key="2">
    <source>
        <dbReference type="ARBA" id="ARBA00023027"/>
    </source>
</evidence>
<evidence type="ECO:0000313" key="4">
    <source>
        <dbReference type="EMBL" id="WRL65434.1"/>
    </source>
</evidence>
<dbReference type="Gene3D" id="3.40.50.720">
    <property type="entry name" value="NAD(P)-binding Rossmann-like Domain"/>
    <property type="match status" value="2"/>
</dbReference>
<dbReference type="InterPro" id="IPR006140">
    <property type="entry name" value="D-isomer_DH_NAD-bd"/>
</dbReference>
<keyword evidence="5" id="KW-1185">Reference proteome</keyword>
<sequence length="99" mass="10386">MGVIDEAALLDALEAGHLRGAGLDVLEDEPCGPENPVFKSTRVVVSPHIAGGTELARRQSAIAAAQAAIDVVIHGQVPAFLINTTVVNRSRVNIHELSQ</sequence>
<organism evidence="4 5">
    <name type="scientific">Blastococcus brunescens</name>
    <dbReference type="NCBI Taxonomy" id="1564165"/>
    <lineage>
        <taxon>Bacteria</taxon>
        <taxon>Bacillati</taxon>
        <taxon>Actinomycetota</taxon>
        <taxon>Actinomycetes</taxon>
        <taxon>Geodermatophilales</taxon>
        <taxon>Geodermatophilaceae</taxon>
        <taxon>Blastococcus</taxon>
    </lineage>
</organism>
<keyword evidence="1" id="KW-0560">Oxidoreductase</keyword>
<dbReference type="Proteomes" id="UP001324287">
    <property type="component" value="Chromosome"/>
</dbReference>
<gene>
    <name evidence="4" type="ORF">U6N30_07365</name>
</gene>
<evidence type="ECO:0000256" key="1">
    <source>
        <dbReference type="ARBA" id="ARBA00023002"/>
    </source>
</evidence>
<dbReference type="InterPro" id="IPR050223">
    <property type="entry name" value="D-isomer_2-hydroxyacid_DH"/>
</dbReference>
<dbReference type="PANTHER" id="PTHR10996:SF178">
    <property type="entry name" value="2-HYDROXYACID DEHYDROGENASE YGL185C-RELATED"/>
    <property type="match status" value="1"/>
</dbReference>
<evidence type="ECO:0000313" key="5">
    <source>
        <dbReference type="Proteomes" id="UP001324287"/>
    </source>
</evidence>
<protein>
    <submittedName>
        <fullName evidence="4">NAD(P)-dependent oxidoreductase</fullName>
    </submittedName>
</protein>
<evidence type="ECO:0000259" key="3">
    <source>
        <dbReference type="Pfam" id="PF02826"/>
    </source>
</evidence>
<feature type="domain" description="D-isomer specific 2-hydroxyacid dehydrogenase NAD-binding" evidence="3">
    <location>
        <begin position="2"/>
        <end position="50"/>
    </location>
</feature>
<proteinExistence type="predicted"/>
<dbReference type="EMBL" id="CP141261">
    <property type="protein sequence ID" value="WRL65434.1"/>
    <property type="molecule type" value="Genomic_DNA"/>
</dbReference>